<reference evidence="1" key="1">
    <citation type="journal article" date="2015" name="Nature">
        <title>Complex archaea that bridge the gap between prokaryotes and eukaryotes.</title>
        <authorList>
            <person name="Spang A."/>
            <person name="Saw J.H."/>
            <person name="Jorgensen S.L."/>
            <person name="Zaremba-Niedzwiedzka K."/>
            <person name="Martijn J."/>
            <person name="Lind A.E."/>
            <person name="van Eijk R."/>
            <person name="Schleper C."/>
            <person name="Guy L."/>
            <person name="Ettema T.J."/>
        </authorList>
    </citation>
    <scope>NUCLEOTIDE SEQUENCE</scope>
</reference>
<accession>A0A0F9UV36</accession>
<gene>
    <name evidence="1" type="ORF">LCGC14_0165440</name>
</gene>
<name>A0A0F9UV36_9ZZZZ</name>
<organism evidence="1">
    <name type="scientific">marine sediment metagenome</name>
    <dbReference type="NCBI Taxonomy" id="412755"/>
    <lineage>
        <taxon>unclassified sequences</taxon>
        <taxon>metagenomes</taxon>
        <taxon>ecological metagenomes</taxon>
    </lineage>
</organism>
<dbReference type="Gene3D" id="3.40.50.300">
    <property type="entry name" value="P-loop containing nucleotide triphosphate hydrolases"/>
    <property type="match status" value="1"/>
</dbReference>
<sequence>MDKAIIIIGQKGHGKTEFGRCLGRKLDTLSCDTSTILTEIENDRRTRVGLPPLFESTADDEGWLITYRKAHPGLSPCECDTMLGRRIKNRDRRYLIALGNAMGRADPTVMIRSCLRKGRIVIGCRRMEELRAARDQGLVEAVVWVQRPDYHEGGDDNLELNLRDAEIIVANNGTLDDLRGRAQEIVEWLGDKK</sequence>
<comment type="caution">
    <text evidence="1">The sequence shown here is derived from an EMBL/GenBank/DDBJ whole genome shotgun (WGS) entry which is preliminary data.</text>
</comment>
<dbReference type="AlphaFoldDB" id="A0A0F9UV36"/>
<dbReference type="EMBL" id="LAZR01000062">
    <property type="protein sequence ID" value="KKN96900.1"/>
    <property type="molecule type" value="Genomic_DNA"/>
</dbReference>
<dbReference type="InterPro" id="IPR027417">
    <property type="entry name" value="P-loop_NTPase"/>
</dbReference>
<evidence type="ECO:0008006" key="2">
    <source>
        <dbReference type="Google" id="ProtNLM"/>
    </source>
</evidence>
<evidence type="ECO:0000313" key="1">
    <source>
        <dbReference type="EMBL" id="KKN96900.1"/>
    </source>
</evidence>
<protein>
    <recommendedName>
        <fullName evidence="2">Dephospho-CoA kinase</fullName>
    </recommendedName>
</protein>
<proteinExistence type="predicted"/>